<dbReference type="EMBL" id="MGFQ01000022">
    <property type="protein sequence ID" value="OGM09501.1"/>
    <property type="molecule type" value="Genomic_DNA"/>
</dbReference>
<protein>
    <submittedName>
        <fullName evidence="1">Uncharacterized protein</fullName>
    </submittedName>
</protein>
<proteinExistence type="predicted"/>
<reference evidence="1 2" key="1">
    <citation type="journal article" date="2016" name="Nat. Commun.">
        <title>Thousands of microbial genomes shed light on interconnected biogeochemical processes in an aquifer system.</title>
        <authorList>
            <person name="Anantharaman K."/>
            <person name="Brown C.T."/>
            <person name="Hug L.A."/>
            <person name="Sharon I."/>
            <person name="Castelle C.J."/>
            <person name="Probst A.J."/>
            <person name="Thomas B.C."/>
            <person name="Singh A."/>
            <person name="Wilkins M.J."/>
            <person name="Karaoz U."/>
            <person name="Brodie E.L."/>
            <person name="Williams K.H."/>
            <person name="Hubbard S.S."/>
            <person name="Banfield J.F."/>
        </authorList>
    </citation>
    <scope>NUCLEOTIDE SEQUENCE [LARGE SCALE GENOMIC DNA]</scope>
</reference>
<name>A0A1F7X3F1_9BACT</name>
<dbReference type="SUPFAM" id="SSF144020">
    <property type="entry name" value="FdhE-like"/>
    <property type="match status" value="1"/>
</dbReference>
<organism evidence="1 2">
    <name type="scientific">Candidatus Woesebacteria bacterium RBG_13_36_22</name>
    <dbReference type="NCBI Taxonomy" id="1802478"/>
    <lineage>
        <taxon>Bacteria</taxon>
        <taxon>Candidatus Woeseibacteriota</taxon>
    </lineage>
</organism>
<evidence type="ECO:0000313" key="1">
    <source>
        <dbReference type="EMBL" id="OGM09501.1"/>
    </source>
</evidence>
<comment type="caution">
    <text evidence="1">The sequence shown here is derived from an EMBL/GenBank/DDBJ whole genome shotgun (WGS) entry which is preliminary data.</text>
</comment>
<sequence length="104" mass="11737">MTIEQKKEKPKNKSRPNCPVCGDANPFSNGPTWRCRICGKAWVKVSSPRVKIPSPPCIYCSSTNTASHGKIRWICIDCGRFWRKVVTEKTPINSNLFTAKVIEI</sequence>
<gene>
    <name evidence="1" type="ORF">A2Z67_00170</name>
</gene>
<dbReference type="AlphaFoldDB" id="A0A1F7X3F1"/>
<dbReference type="InterPro" id="IPR024064">
    <property type="entry name" value="FdhE-like_sf"/>
</dbReference>
<dbReference type="Proteomes" id="UP000176939">
    <property type="component" value="Unassembled WGS sequence"/>
</dbReference>
<evidence type="ECO:0000313" key="2">
    <source>
        <dbReference type="Proteomes" id="UP000176939"/>
    </source>
</evidence>
<accession>A0A1F7X3F1</accession>